<evidence type="ECO:0000313" key="2">
    <source>
        <dbReference type="EMBL" id="KAK9002795.1"/>
    </source>
</evidence>
<keyword evidence="3" id="KW-1185">Reference proteome</keyword>
<evidence type="ECO:0000313" key="3">
    <source>
        <dbReference type="Proteomes" id="UP001396334"/>
    </source>
</evidence>
<reference evidence="2 3" key="1">
    <citation type="journal article" date="2024" name="G3 (Bethesda)">
        <title>Genome assembly of Hibiscus sabdariffa L. provides insights into metabolisms of medicinal natural products.</title>
        <authorList>
            <person name="Kim T."/>
        </authorList>
    </citation>
    <scope>NUCLEOTIDE SEQUENCE [LARGE SCALE GENOMIC DNA]</scope>
    <source>
        <strain evidence="2">TK-2024</strain>
        <tissue evidence="2">Old leaves</tissue>
    </source>
</reference>
<comment type="caution">
    <text evidence="2">The sequence shown here is derived from an EMBL/GenBank/DDBJ whole genome shotgun (WGS) entry which is preliminary data.</text>
</comment>
<dbReference type="CDD" id="cd06222">
    <property type="entry name" value="RNase_H_like"/>
    <property type="match status" value="1"/>
</dbReference>
<dbReference type="InterPro" id="IPR044730">
    <property type="entry name" value="RNase_H-like_dom_plant"/>
</dbReference>
<dbReference type="InterPro" id="IPR036397">
    <property type="entry name" value="RNaseH_sf"/>
</dbReference>
<dbReference type="PANTHER" id="PTHR47723">
    <property type="entry name" value="OS05G0353850 PROTEIN"/>
    <property type="match status" value="1"/>
</dbReference>
<gene>
    <name evidence="2" type="ORF">V6N11_060375</name>
</gene>
<protein>
    <recommendedName>
        <fullName evidence="1">RNase H type-1 domain-containing protein</fullName>
    </recommendedName>
</protein>
<dbReference type="Gene3D" id="3.30.420.10">
    <property type="entry name" value="Ribonuclease H-like superfamily/Ribonuclease H"/>
    <property type="match status" value="1"/>
</dbReference>
<evidence type="ECO:0000259" key="1">
    <source>
        <dbReference type="Pfam" id="PF13456"/>
    </source>
</evidence>
<dbReference type="Pfam" id="PF13456">
    <property type="entry name" value="RVT_3"/>
    <property type="match status" value="1"/>
</dbReference>
<name>A0ABR2QQE4_9ROSI</name>
<feature type="domain" description="RNase H type-1" evidence="1">
    <location>
        <begin position="65"/>
        <end position="186"/>
    </location>
</feature>
<dbReference type="InterPro" id="IPR012337">
    <property type="entry name" value="RNaseH-like_sf"/>
</dbReference>
<accession>A0ABR2QQE4</accession>
<organism evidence="2 3">
    <name type="scientific">Hibiscus sabdariffa</name>
    <name type="common">roselle</name>
    <dbReference type="NCBI Taxonomy" id="183260"/>
    <lineage>
        <taxon>Eukaryota</taxon>
        <taxon>Viridiplantae</taxon>
        <taxon>Streptophyta</taxon>
        <taxon>Embryophyta</taxon>
        <taxon>Tracheophyta</taxon>
        <taxon>Spermatophyta</taxon>
        <taxon>Magnoliopsida</taxon>
        <taxon>eudicotyledons</taxon>
        <taxon>Gunneridae</taxon>
        <taxon>Pentapetalae</taxon>
        <taxon>rosids</taxon>
        <taxon>malvids</taxon>
        <taxon>Malvales</taxon>
        <taxon>Malvaceae</taxon>
        <taxon>Malvoideae</taxon>
        <taxon>Hibiscus</taxon>
    </lineage>
</organism>
<proteinExistence type="predicted"/>
<dbReference type="InterPro" id="IPR053151">
    <property type="entry name" value="RNase_H-like"/>
</dbReference>
<sequence length="199" mass="22218">MRECQTFQEVLKVNTGMGSIHIFDRVAMEHLELEKSGVNEDIVQQVTCERHKQWKKPEPGQIKLNVDGAWLASSRKAAIRVIARDHQGMMLDGCARLLEGAHSSKTVESSAFEIGVSMAVANGWENVVIEGDAITVVNRLSSERPDCKVAGSFLTKTRAMLCENLGFVVRHVAREANRVAHELVNHSLSYSSDYFFLMM</sequence>
<dbReference type="Proteomes" id="UP001396334">
    <property type="component" value="Unassembled WGS sequence"/>
</dbReference>
<dbReference type="SUPFAM" id="SSF53098">
    <property type="entry name" value="Ribonuclease H-like"/>
    <property type="match status" value="1"/>
</dbReference>
<dbReference type="PANTHER" id="PTHR47723:SF19">
    <property type="entry name" value="POLYNUCLEOTIDYL TRANSFERASE, RIBONUCLEASE H-LIKE SUPERFAMILY PROTEIN"/>
    <property type="match status" value="1"/>
</dbReference>
<dbReference type="InterPro" id="IPR002156">
    <property type="entry name" value="RNaseH_domain"/>
</dbReference>
<dbReference type="EMBL" id="JBBPBN010000034">
    <property type="protein sequence ID" value="KAK9002795.1"/>
    <property type="molecule type" value="Genomic_DNA"/>
</dbReference>